<dbReference type="GO" id="GO:0016798">
    <property type="term" value="F:hydrolase activity, acting on glycosyl bonds"/>
    <property type="evidence" value="ECO:0007669"/>
    <property type="project" value="UniProtKB-KW"/>
</dbReference>
<dbReference type="SUPFAM" id="SSF51735">
    <property type="entry name" value="NAD(P)-binding Rossmann-fold domains"/>
    <property type="match status" value="1"/>
</dbReference>
<evidence type="ECO:0000256" key="3">
    <source>
        <dbReference type="ARBA" id="ARBA00022801"/>
    </source>
</evidence>
<comment type="caution">
    <text evidence="8">The sequence shown here is derived from an EMBL/GenBank/DDBJ whole genome shotgun (WGS) entry which is preliminary data.</text>
</comment>
<dbReference type="Gene3D" id="3.30.360.10">
    <property type="entry name" value="Dihydrodipicolinate Reductase, domain 2"/>
    <property type="match status" value="1"/>
</dbReference>
<dbReference type="Pfam" id="PF01408">
    <property type="entry name" value="GFO_IDH_MocA"/>
    <property type="match status" value="1"/>
</dbReference>
<dbReference type="AlphaFoldDB" id="A0A6G4A0C4"/>
<dbReference type="Pfam" id="PF21252">
    <property type="entry name" value="Glyco_hydro_109_C"/>
    <property type="match status" value="1"/>
</dbReference>
<dbReference type="InterPro" id="IPR050463">
    <property type="entry name" value="Gfo/Idh/MocA_oxidrdct_glycsds"/>
</dbReference>
<proteinExistence type="inferred from homology"/>
<protein>
    <submittedName>
        <fullName evidence="8">Gfo/Idh/MocA family oxidoreductase</fullName>
    </submittedName>
</protein>
<keyword evidence="5" id="KW-0326">Glycosidase</keyword>
<accession>A0A6G4A0C4</accession>
<dbReference type="Gene3D" id="3.40.50.720">
    <property type="entry name" value="NAD(P)-binding Rossmann-like Domain"/>
    <property type="match status" value="1"/>
</dbReference>
<evidence type="ECO:0000256" key="2">
    <source>
        <dbReference type="ARBA" id="ARBA00009329"/>
    </source>
</evidence>
<evidence type="ECO:0000256" key="5">
    <source>
        <dbReference type="ARBA" id="ARBA00023295"/>
    </source>
</evidence>
<comment type="cofactor">
    <cofactor evidence="1">
        <name>NAD(+)</name>
        <dbReference type="ChEBI" id="CHEBI:57540"/>
    </cofactor>
</comment>
<dbReference type="InterPro" id="IPR049303">
    <property type="entry name" value="Glyco_hydro_109_C"/>
</dbReference>
<dbReference type="SUPFAM" id="SSF55347">
    <property type="entry name" value="Glyceraldehyde-3-phosphate dehydrogenase-like, C-terminal domain"/>
    <property type="match status" value="1"/>
</dbReference>
<reference evidence="8" key="1">
    <citation type="submission" date="2020-02" db="EMBL/GenBank/DDBJ databases">
        <authorList>
            <person name="Shen X.-R."/>
            <person name="Zhang Y.-X."/>
        </authorList>
    </citation>
    <scope>NUCLEOTIDE SEQUENCE</scope>
    <source>
        <strain evidence="8">SYP-B3998</strain>
    </source>
</reference>
<feature type="domain" description="Glycosyl hydrolase 109 C-terminal" evidence="7">
    <location>
        <begin position="138"/>
        <end position="302"/>
    </location>
</feature>
<dbReference type="InterPro" id="IPR000683">
    <property type="entry name" value="Gfo/Idh/MocA-like_OxRdtase_N"/>
</dbReference>
<dbReference type="PANTHER" id="PTHR43818">
    <property type="entry name" value="BCDNA.GH03377"/>
    <property type="match status" value="1"/>
</dbReference>
<keyword evidence="4" id="KW-0520">NAD</keyword>
<sequence length="399" mass="44871">MQIQPLRLAIVGGNRGSRLDQVLQVMADQIELVAICDVNEDLLQAWESHYPGVKTYLDYWRMLEDESIEAVYIASPMAFHARQSIEALQAGKHVLSEVLAIQTLEEAWELIEAVERSGLCYMMAENYCFSRSVLTIGHLIEQGHMGKLTYMEGGYIHDCRHLIAQPDGSLTWRGQLHQTYNGMNYPTHSLGPLAHWLNADKAGGGDRLKQLTGFASPAKSLQNYFHEHHGSEHPAAQNGYWRQGDSSVVVIQTQNDVLLTLRVDWTSARPPNPTHYVVQGTEGAYLSGRHEQEADWIWLNGLSPKEADGQTAVWESLSSYQPRFDHPLWQEWGHEASQFRHGGGDFLVYVEFVSAIREQRAPKVDVYDAVTWSSVFALSTESVAAGGKSMLFPNFKSKD</sequence>
<feature type="domain" description="Gfo/Idh/MocA-like oxidoreductase N-terminal" evidence="6">
    <location>
        <begin position="7"/>
        <end position="123"/>
    </location>
</feature>
<dbReference type="GO" id="GO:0000166">
    <property type="term" value="F:nucleotide binding"/>
    <property type="evidence" value="ECO:0007669"/>
    <property type="project" value="InterPro"/>
</dbReference>
<dbReference type="RefSeq" id="WP_163948251.1">
    <property type="nucleotide sequence ID" value="NZ_JAAIKC010000005.1"/>
</dbReference>
<dbReference type="InterPro" id="IPR036291">
    <property type="entry name" value="NAD(P)-bd_dom_sf"/>
</dbReference>
<evidence type="ECO:0000256" key="1">
    <source>
        <dbReference type="ARBA" id="ARBA00001911"/>
    </source>
</evidence>
<evidence type="ECO:0000259" key="6">
    <source>
        <dbReference type="Pfam" id="PF01408"/>
    </source>
</evidence>
<gene>
    <name evidence="8" type="ORF">GK047_15375</name>
</gene>
<keyword evidence="3" id="KW-0378">Hydrolase</keyword>
<dbReference type="EMBL" id="JAAIKC010000005">
    <property type="protein sequence ID" value="NEW07384.1"/>
    <property type="molecule type" value="Genomic_DNA"/>
</dbReference>
<evidence type="ECO:0000259" key="7">
    <source>
        <dbReference type="Pfam" id="PF21252"/>
    </source>
</evidence>
<evidence type="ECO:0000313" key="8">
    <source>
        <dbReference type="EMBL" id="NEW07384.1"/>
    </source>
</evidence>
<evidence type="ECO:0000256" key="4">
    <source>
        <dbReference type="ARBA" id="ARBA00023027"/>
    </source>
</evidence>
<organism evidence="8">
    <name type="scientific">Paenibacillus sp. SYP-B3998</name>
    <dbReference type="NCBI Taxonomy" id="2678564"/>
    <lineage>
        <taxon>Bacteria</taxon>
        <taxon>Bacillati</taxon>
        <taxon>Bacillota</taxon>
        <taxon>Bacilli</taxon>
        <taxon>Bacillales</taxon>
        <taxon>Paenibacillaceae</taxon>
        <taxon>Paenibacillus</taxon>
    </lineage>
</organism>
<name>A0A6G4A0C4_9BACL</name>
<comment type="similarity">
    <text evidence="2">Belongs to the Gfo/Idh/MocA family. Glycosyl hydrolase 109 subfamily.</text>
</comment>
<dbReference type="PANTHER" id="PTHR43818:SF1">
    <property type="entry name" value="GLYCOSYL HYDROLASE FAMILY 109 PROTEIN"/>
    <property type="match status" value="1"/>
</dbReference>